<keyword evidence="3" id="KW-1185">Reference proteome</keyword>
<feature type="compositionally biased region" description="Polar residues" evidence="1">
    <location>
        <begin position="115"/>
        <end position="126"/>
    </location>
</feature>
<name>K3WJI8_GLOUD</name>
<feature type="region of interest" description="Disordered" evidence="1">
    <location>
        <begin position="303"/>
        <end position="363"/>
    </location>
</feature>
<accession>K3WJI8</accession>
<evidence type="ECO:0000256" key="1">
    <source>
        <dbReference type="SAM" id="MobiDB-lite"/>
    </source>
</evidence>
<feature type="region of interest" description="Disordered" evidence="1">
    <location>
        <begin position="407"/>
        <end position="438"/>
    </location>
</feature>
<feature type="region of interest" description="Disordered" evidence="1">
    <location>
        <begin position="38"/>
        <end position="147"/>
    </location>
</feature>
<proteinExistence type="predicted"/>
<dbReference type="HOGENOM" id="CLU_774985_0_0_1"/>
<feature type="compositionally biased region" description="Low complexity" evidence="1">
    <location>
        <begin position="411"/>
        <end position="430"/>
    </location>
</feature>
<sequence length="438" mass="45773">MAEMDAIGGKRKYKENAFTAKAESGTLKVKILRKDLRNGAVPAVDSGSARSGFLATTSHSIQQQPTQQQQEDQQPLSPPKPRPNRKHVPIFYQRQTVSIDAANSSTSSTDDAMSGMQSMSTTSADYSSNDHSTSPTSSAAATSQDGSRFSTLLSGLRLENGNDTAFPRLSAPPVSNPLFTRSDSDGTSTFGDILRHSFPSAQGPAPPPPQLGSFSSLHGLQGGPAVSALHQLASSSSSFGSSLASLSSAARDLSSPPGSTEGYRFNPFTALQSAIDVHQAAIGGSTAPSTSFINHQQTHAPYQYPHERQHSHHPHQQQAAAHRAALYSQQADAEADDAMDDGDDGNSDLGPPPGAPPAFTIQNSLMGGGIEMQPVIANVNTHNFDWSSGTTGRPRSGSLPNILEAGHAAQSNGSSGNASSGASNSTTTASNVHMWKEV</sequence>
<feature type="compositionally biased region" description="Low complexity" evidence="1">
    <location>
        <begin position="62"/>
        <end position="75"/>
    </location>
</feature>
<dbReference type="Proteomes" id="UP000019132">
    <property type="component" value="Unassembled WGS sequence"/>
</dbReference>
<feature type="compositionally biased region" description="Polar residues" evidence="1">
    <location>
        <begin position="177"/>
        <end position="190"/>
    </location>
</feature>
<dbReference type="eggNOG" id="ENOG502SBTN">
    <property type="taxonomic scope" value="Eukaryota"/>
</dbReference>
<dbReference type="VEuPathDB" id="FungiDB:PYU1_G005119"/>
<protein>
    <submittedName>
        <fullName evidence="2">Uncharacterized protein</fullName>
    </submittedName>
</protein>
<feature type="region of interest" description="Disordered" evidence="1">
    <location>
        <begin position="160"/>
        <end position="215"/>
    </location>
</feature>
<feature type="compositionally biased region" description="Low complexity" evidence="1">
    <location>
        <begin position="316"/>
        <end position="332"/>
    </location>
</feature>
<reference evidence="3" key="2">
    <citation type="submission" date="2010-04" db="EMBL/GenBank/DDBJ databases">
        <authorList>
            <person name="Buell R."/>
            <person name="Hamilton J."/>
            <person name="Hostetler J."/>
        </authorList>
    </citation>
    <scope>NUCLEOTIDE SEQUENCE [LARGE SCALE GENOMIC DNA]</scope>
    <source>
        <strain evidence="3">DAOM:BR144</strain>
    </source>
</reference>
<dbReference type="EnsemblProtists" id="PYU1_T005130">
    <property type="protein sequence ID" value="PYU1_T005130"/>
    <property type="gene ID" value="PYU1_G005119"/>
</dbReference>
<dbReference type="EMBL" id="GL376564">
    <property type="status" value="NOT_ANNOTATED_CDS"/>
    <property type="molecule type" value="Genomic_DNA"/>
</dbReference>
<dbReference type="AlphaFoldDB" id="K3WJI8"/>
<feature type="compositionally biased region" description="Low complexity" evidence="1">
    <location>
        <begin position="98"/>
        <end position="114"/>
    </location>
</feature>
<dbReference type="InParanoid" id="K3WJI8"/>
<organism evidence="2 3">
    <name type="scientific">Globisporangium ultimum (strain ATCC 200006 / CBS 805.95 / DAOM BR144)</name>
    <name type="common">Pythium ultimum</name>
    <dbReference type="NCBI Taxonomy" id="431595"/>
    <lineage>
        <taxon>Eukaryota</taxon>
        <taxon>Sar</taxon>
        <taxon>Stramenopiles</taxon>
        <taxon>Oomycota</taxon>
        <taxon>Peronosporomycetes</taxon>
        <taxon>Pythiales</taxon>
        <taxon>Pythiaceae</taxon>
        <taxon>Globisporangium</taxon>
    </lineage>
</organism>
<reference evidence="2" key="3">
    <citation type="submission" date="2015-02" db="UniProtKB">
        <authorList>
            <consortium name="EnsemblProtists"/>
        </authorList>
    </citation>
    <scope>IDENTIFICATION</scope>
    <source>
        <strain evidence="2">DAOM BR144</strain>
    </source>
</reference>
<reference evidence="3" key="1">
    <citation type="journal article" date="2010" name="Genome Biol.">
        <title>Genome sequence of the necrotrophic plant pathogen Pythium ultimum reveals original pathogenicity mechanisms and effector repertoire.</title>
        <authorList>
            <person name="Levesque C.A."/>
            <person name="Brouwer H."/>
            <person name="Cano L."/>
            <person name="Hamilton J.P."/>
            <person name="Holt C."/>
            <person name="Huitema E."/>
            <person name="Raffaele S."/>
            <person name="Robideau G.P."/>
            <person name="Thines M."/>
            <person name="Win J."/>
            <person name="Zerillo M.M."/>
            <person name="Beakes G.W."/>
            <person name="Boore J.L."/>
            <person name="Busam D."/>
            <person name="Dumas B."/>
            <person name="Ferriera S."/>
            <person name="Fuerstenberg S.I."/>
            <person name="Gachon C.M."/>
            <person name="Gaulin E."/>
            <person name="Govers F."/>
            <person name="Grenville-Briggs L."/>
            <person name="Horner N."/>
            <person name="Hostetler J."/>
            <person name="Jiang R.H."/>
            <person name="Johnson J."/>
            <person name="Krajaejun T."/>
            <person name="Lin H."/>
            <person name="Meijer H.J."/>
            <person name="Moore B."/>
            <person name="Morris P."/>
            <person name="Phuntmart V."/>
            <person name="Puiu D."/>
            <person name="Shetty J."/>
            <person name="Stajich J.E."/>
            <person name="Tripathy S."/>
            <person name="Wawra S."/>
            <person name="van West P."/>
            <person name="Whitty B.R."/>
            <person name="Coutinho P.M."/>
            <person name="Henrissat B."/>
            <person name="Martin F."/>
            <person name="Thomas P.D."/>
            <person name="Tyler B.M."/>
            <person name="De Vries R.P."/>
            <person name="Kamoun S."/>
            <person name="Yandell M."/>
            <person name="Tisserat N."/>
            <person name="Buell C.R."/>
        </authorList>
    </citation>
    <scope>NUCLEOTIDE SEQUENCE</scope>
    <source>
        <strain evidence="3">DAOM:BR144</strain>
    </source>
</reference>
<evidence type="ECO:0000313" key="3">
    <source>
        <dbReference type="Proteomes" id="UP000019132"/>
    </source>
</evidence>
<evidence type="ECO:0000313" key="2">
    <source>
        <dbReference type="EnsemblProtists" id="PYU1_T005130"/>
    </source>
</evidence>
<feature type="compositionally biased region" description="Acidic residues" evidence="1">
    <location>
        <begin position="333"/>
        <end position="346"/>
    </location>
</feature>
<feature type="compositionally biased region" description="Low complexity" evidence="1">
    <location>
        <begin position="127"/>
        <end position="143"/>
    </location>
</feature>